<dbReference type="GO" id="GO:0004476">
    <property type="term" value="F:mannose-6-phosphate isomerase activity"/>
    <property type="evidence" value="ECO:0007669"/>
    <property type="project" value="UniProtKB-EC"/>
</dbReference>
<keyword evidence="6 13" id="KW-0413">Isomerase</keyword>
<organism evidence="13 14">
    <name type="scientific">Tolumonas auensis (strain DSM 9187 / NBRC 110442 / TA 4)</name>
    <dbReference type="NCBI Taxonomy" id="595494"/>
    <lineage>
        <taxon>Bacteria</taxon>
        <taxon>Pseudomonadati</taxon>
        <taxon>Pseudomonadota</taxon>
        <taxon>Gammaproteobacteria</taxon>
        <taxon>Aeromonadales</taxon>
        <taxon>Aeromonadaceae</taxon>
        <taxon>Tolumonas</taxon>
    </lineage>
</organism>
<dbReference type="InterPro" id="IPR001250">
    <property type="entry name" value="Man6P_Isoase-1"/>
</dbReference>
<dbReference type="PROSITE" id="PS00965">
    <property type="entry name" value="PMI_I_1"/>
    <property type="match status" value="1"/>
</dbReference>
<dbReference type="Pfam" id="PF20511">
    <property type="entry name" value="PMI_typeI_cat"/>
    <property type="match status" value="1"/>
</dbReference>
<comment type="similarity">
    <text evidence="2">Belongs to the mannose-6-phosphate isomerase type 1 family.</text>
</comment>
<dbReference type="PIRSF" id="PIRSF001480">
    <property type="entry name" value="Mannose-6-phosphate_isomerase"/>
    <property type="match status" value="1"/>
</dbReference>
<dbReference type="InterPro" id="IPR011051">
    <property type="entry name" value="RmlC_Cupin_sf"/>
</dbReference>
<dbReference type="EC" id="5.3.1.8" evidence="3"/>
<dbReference type="GO" id="GO:0008270">
    <property type="term" value="F:zinc ion binding"/>
    <property type="evidence" value="ECO:0007669"/>
    <property type="project" value="InterPro"/>
</dbReference>
<sequence length="419" mass="46348">MKMKEETFQAVWQAIGSESLQQPLWLKNSLQHYEWGTTDVLPWLLGIANPEQQPQAEVWVGAHPKAPSEVIFPEGSVMLDKLIDSQPHAVLGAHSITRFGPKLPFLFKILSARKALSIQVHPDLAQAQAGFAHEEAVGIPITAPERNYPDANHKPELLYALTPFYGLIGFRPIDEIVRLLTLAGEQQLLQWAEHLQKGRESALVPFYRWLLLLSHKEVTHLLSAISPSLQFNPEPTFTEIQRLAHEYPADSGVLAPLVLNLVSLVPGEAIFIPARTPHAYLRGTGIEVMACSDNVLRAGLTPKHISPGELLNTVIFQSMQPEIIRPAVVGMEQRFSVPVDDFELSIVRLQQGDHFPAGMSADAELLYCLKGEVSLTNELGESWLLAPATSVLLPAASTGWQLSGYGKIARVRIRPSLMH</sequence>
<comment type="catalytic activity">
    <reaction evidence="1">
        <text>D-mannose 6-phosphate = D-fructose 6-phosphate</text>
        <dbReference type="Rhea" id="RHEA:12356"/>
        <dbReference type="ChEBI" id="CHEBI:58735"/>
        <dbReference type="ChEBI" id="CHEBI:61527"/>
        <dbReference type="EC" id="5.3.1.8"/>
    </reaction>
</comment>
<feature type="domain" description="Phosphomannose isomerase type I catalytic" evidence="11">
    <location>
        <begin position="26"/>
        <end position="172"/>
    </location>
</feature>
<reference evidence="14" key="1">
    <citation type="submission" date="2009-05" db="EMBL/GenBank/DDBJ databases">
        <title>Complete sequence of Tolumonas auensis DSM 9187.</title>
        <authorList>
            <consortium name="US DOE Joint Genome Institute"/>
            <person name="Lucas S."/>
            <person name="Copeland A."/>
            <person name="Lapidus A."/>
            <person name="Glavina del Rio T."/>
            <person name="Tice H."/>
            <person name="Bruce D."/>
            <person name="Goodwin L."/>
            <person name="Pitluck S."/>
            <person name="Chertkov O."/>
            <person name="Brettin T."/>
            <person name="Detter J.C."/>
            <person name="Han C."/>
            <person name="Larimer F."/>
            <person name="Land M."/>
            <person name="Hauser L."/>
            <person name="Kyrpides N."/>
            <person name="Mikhailova N."/>
            <person name="Spring S."/>
            <person name="Beller H."/>
        </authorList>
    </citation>
    <scope>NUCLEOTIDE SEQUENCE [LARGE SCALE GENOMIC DNA]</scope>
    <source>
        <strain evidence="14">DSM 9187 / TA4</strain>
    </source>
</reference>
<dbReference type="KEGG" id="tau:Tola_1416"/>
<dbReference type="PANTHER" id="PTHR10309:SF0">
    <property type="entry name" value="MANNOSE-6-PHOSPHATE ISOMERASE"/>
    <property type="match status" value="1"/>
</dbReference>
<feature type="binding site" evidence="10">
    <location>
        <position position="119"/>
    </location>
    <ligand>
        <name>Zn(2+)</name>
        <dbReference type="ChEBI" id="CHEBI:29105"/>
    </ligand>
</feature>
<gene>
    <name evidence="13" type="ordered locus">Tola_1416</name>
</gene>
<feature type="binding site" evidence="10">
    <location>
        <position position="121"/>
    </location>
    <ligand>
        <name>Zn(2+)</name>
        <dbReference type="ChEBI" id="CHEBI:29105"/>
    </ligand>
</feature>
<evidence type="ECO:0000256" key="10">
    <source>
        <dbReference type="PIRSR" id="PIRSR001480-2"/>
    </source>
</evidence>
<dbReference type="GO" id="GO:0005829">
    <property type="term" value="C:cytosol"/>
    <property type="evidence" value="ECO:0007669"/>
    <property type="project" value="TreeGrafter"/>
</dbReference>
<dbReference type="Gene3D" id="2.60.120.10">
    <property type="entry name" value="Jelly Rolls"/>
    <property type="match status" value="2"/>
</dbReference>
<evidence type="ECO:0000313" key="14">
    <source>
        <dbReference type="Proteomes" id="UP000009073"/>
    </source>
</evidence>
<evidence type="ECO:0000256" key="1">
    <source>
        <dbReference type="ARBA" id="ARBA00000757"/>
    </source>
</evidence>
<evidence type="ECO:0000256" key="9">
    <source>
        <dbReference type="PIRSR" id="PIRSR001480-1"/>
    </source>
</evidence>
<keyword evidence="5 10" id="KW-0862">Zinc</keyword>
<dbReference type="HOGENOM" id="CLU_026967_1_1_6"/>
<dbReference type="InterPro" id="IPR049071">
    <property type="entry name" value="MPI_cupin_dom"/>
</dbReference>
<dbReference type="GO" id="GO:0005975">
    <property type="term" value="P:carbohydrate metabolic process"/>
    <property type="evidence" value="ECO:0007669"/>
    <property type="project" value="InterPro"/>
</dbReference>
<dbReference type="Pfam" id="PF21621">
    <property type="entry name" value="MPI_cupin_dom"/>
    <property type="match status" value="1"/>
</dbReference>
<accession>C4LEL4</accession>
<evidence type="ECO:0000313" key="13">
    <source>
        <dbReference type="EMBL" id="ACQ93031.1"/>
    </source>
</evidence>
<feature type="binding site" evidence="10">
    <location>
        <position position="278"/>
    </location>
    <ligand>
        <name>Zn(2+)</name>
        <dbReference type="ChEBI" id="CHEBI:29105"/>
    </ligand>
</feature>
<dbReference type="NCBIfam" id="TIGR00218">
    <property type="entry name" value="manA"/>
    <property type="match status" value="1"/>
</dbReference>
<dbReference type="EMBL" id="CP001616">
    <property type="protein sequence ID" value="ACQ93031.1"/>
    <property type="molecule type" value="Genomic_DNA"/>
</dbReference>
<feature type="binding site" evidence="10">
    <location>
        <position position="156"/>
    </location>
    <ligand>
        <name>Zn(2+)</name>
        <dbReference type="ChEBI" id="CHEBI:29105"/>
    </ligand>
</feature>
<proteinExistence type="inferred from homology"/>
<dbReference type="CDD" id="cd07011">
    <property type="entry name" value="cupin_PMI_type_I_N"/>
    <property type="match status" value="1"/>
</dbReference>
<feature type="active site" evidence="9">
    <location>
        <position position="297"/>
    </location>
</feature>
<evidence type="ECO:0000256" key="3">
    <source>
        <dbReference type="ARBA" id="ARBA00011956"/>
    </source>
</evidence>
<comment type="cofactor">
    <cofactor evidence="10">
        <name>Zn(2+)</name>
        <dbReference type="ChEBI" id="CHEBI:29105"/>
    </cofactor>
    <text evidence="10">Binds 1 zinc ion per subunit.</text>
</comment>
<dbReference type="SUPFAM" id="SSF51182">
    <property type="entry name" value="RmlC-like cupins"/>
    <property type="match status" value="1"/>
</dbReference>
<name>C4LEL4_TOLAT</name>
<dbReference type="eggNOG" id="COG1482">
    <property type="taxonomic scope" value="Bacteria"/>
</dbReference>
<reference evidence="13 14" key="2">
    <citation type="journal article" date="2011" name="Stand. Genomic Sci.">
        <title>Complete genome sequence of Tolumonas auensis type strain (TA 4).</title>
        <authorList>
            <person name="Chertkov O."/>
            <person name="Copeland A."/>
            <person name="Lucas S."/>
            <person name="Lapidus A."/>
            <person name="Berry K.W."/>
            <person name="Detter J.C."/>
            <person name="Del Rio T.G."/>
            <person name="Hammon N."/>
            <person name="Dalin E."/>
            <person name="Tice H."/>
            <person name="Pitluck S."/>
            <person name="Richardson P."/>
            <person name="Bruce D."/>
            <person name="Goodwin L."/>
            <person name="Han C."/>
            <person name="Tapia R."/>
            <person name="Saunders E."/>
            <person name="Schmutz J."/>
            <person name="Brettin T."/>
            <person name="Larimer F."/>
            <person name="Land M."/>
            <person name="Hauser L."/>
            <person name="Spring S."/>
            <person name="Rohde M."/>
            <person name="Kyrpides N.C."/>
            <person name="Ivanova N."/>
            <person name="Goker M."/>
            <person name="Beller H.R."/>
            <person name="Klenk H.P."/>
            <person name="Woyke T."/>
        </authorList>
    </citation>
    <scope>NUCLEOTIDE SEQUENCE [LARGE SCALE GENOMIC DNA]</scope>
    <source>
        <strain evidence="14">DSM 9187 / TA4</strain>
    </source>
</reference>
<keyword evidence="14" id="KW-1185">Reference proteome</keyword>
<dbReference type="GO" id="GO:0009298">
    <property type="term" value="P:GDP-mannose biosynthetic process"/>
    <property type="evidence" value="ECO:0007669"/>
    <property type="project" value="InterPro"/>
</dbReference>
<evidence type="ECO:0000259" key="11">
    <source>
        <dbReference type="Pfam" id="PF20511"/>
    </source>
</evidence>
<dbReference type="InterPro" id="IPR014710">
    <property type="entry name" value="RmlC-like_jellyroll"/>
</dbReference>
<dbReference type="PANTHER" id="PTHR10309">
    <property type="entry name" value="MANNOSE-6-PHOSPHATE ISOMERASE"/>
    <property type="match status" value="1"/>
</dbReference>
<dbReference type="InterPro" id="IPR016305">
    <property type="entry name" value="Mannose-6-P_Isomerase"/>
</dbReference>
<protein>
    <recommendedName>
        <fullName evidence="3">mannose-6-phosphate isomerase</fullName>
        <ecNumber evidence="3">5.3.1.8</ecNumber>
    </recommendedName>
    <alternativeName>
        <fullName evidence="7">Phosphohexomutase</fullName>
    </alternativeName>
    <alternativeName>
        <fullName evidence="8">Phosphomannose isomerase</fullName>
    </alternativeName>
</protein>
<dbReference type="OrthoDB" id="9792649at2"/>
<evidence type="ECO:0000256" key="7">
    <source>
        <dbReference type="ARBA" id="ARBA00029741"/>
    </source>
</evidence>
<dbReference type="PRINTS" id="PR00714">
    <property type="entry name" value="MAN6PISMRASE"/>
</dbReference>
<dbReference type="Proteomes" id="UP000009073">
    <property type="component" value="Chromosome"/>
</dbReference>
<evidence type="ECO:0000256" key="5">
    <source>
        <dbReference type="ARBA" id="ARBA00022833"/>
    </source>
</evidence>
<evidence type="ECO:0000256" key="6">
    <source>
        <dbReference type="ARBA" id="ARBA00023235"/>
    </source>
</evidence>
<evidence type="ECO:0000256" key="2">
    <source>
        <dbReference type="ARBA" id="ARBA00010772"/>
    </source>
</evidence>
<keyword evidence="4 10" id="KW-0479">Metal-binding</keyword>
<dbReference type="InterPro" id="IPR018050">
    <property type="entry name" value="Pmannose_isomerase-type1_CS"/>
</dbReference>
<evidence type="ECO:0000256" key="4">
    <source>
        <dbReference type="ARBA" id="ARBA00022723"/>
    </source>
</evidence>
<feature type="domain" description="Mannose-6-phosphate isomerase cupin" evidence="12">
    <location>
        <begin position="332"/>
        <end position="412"/>
    </location>
</feature>
<dbReference type="AlphaFoldDB" id="C4LEL4"/>
<dbReference type="RefSeq" id="WP_015878503.1">
    <property type="nucleotide sequence ID" value="NC_012691.1"/>
</dbReference>
<dbReference type="PROSITE" id="PS00966">
    <property type="entry name" value="PMI_I_2"/>
    <property type="match status" value="1"/>
</dbReference>
<evidence type="ECO:0000256" key="8">
    <source>
        <dbReference type="ARBA" id="ARBA00030762"/>
    </source>
</evidence>
<evidence type="ECO:0000259" key="12">
    <source>
        <dbReference type="Pfam" id="PF21621"/>
    </source>
</evidence>
<dbReference type="Gene3D" id="1.10.441.10">
    <property type="entry name" value="Phosphomannose Isomerase, domain 2"/>
    <property type="match status" value="1"/>
</dbReference>
<dbReference type="InterPro" id="IPR046457">
    <property type="entry name" value="PMI_typeI_cat"/>
</dbReference>
<dbReference type="STRING" id="595494.Tola_1416"/>